<name>A0AAJ1T4M3_9BACI</name>
<reference evidence="1" key="1">
    <citation type="submission" date="2023-07" db="EMBL/GenBank/DDBJ databases">
        <title>Genomic Encyclopedia of Type Strains, Phase IV (KMG-IV): sequencing the most valuable type-strain genomes for metagenomic binning, comparative biology and taxonomic classification.</title>
        <authorList>
            <person name="Goeker M."/>
        </authorList>
    </citation>
    <scope>NUCLEOTIDE SEQUENCE</scope>
    <source>
        <strain evidence="1">DSM 23947</strain>
    </source>
</reference>
<protein>
    <submittedName>
        <fullName evidence="1">Uncharacterized protein</fullName>
    </submittedName>
</protein>
<keyword evidence="2" id="KW-1185">Reference proteome</keyword>
<evidence type="ECO:0000313" key="2">
    <source>
        <dbReference type="Proteomes" id="UP001237207"/>
    </source>
</evidence>
<accession>A0AAJ1T4M3</accession>
<evidence type="ECO:0000313" key="1">
    <source>
        <dbReference type="EMBL" id="MDQ0216536.1"/>
    </source>
</evidence>
<proteinExistence type="predicted"/>
<dbReference type="AlphaFoldDB" id="A0AAJ1T4M3"/>
<sequence length="69" mass="7571">MMMRNRPYPGQRFFFGGPFVGGFLGGLLGSAIVRPRPPFCYGFGCGYGYPPYGGYPGGPGGPWGYPYYW</sequence>
<gene>
    <name evidence="1" type="ORF">J2S13_002998</name>
</gene>
<dbReference type="Proteomes" id="UP001237207">
    <property type="component" value="Unassembled WGS sequence"/>
</dbReference>
<comment type="caution">
    <text evidence="1">The sequence shown here is derived from an EMBL/GenBank/DDBJ whole genome shotgun (WGS) entry which is preliminary data.</text>
</comment>
<dbReference type="RefSeq" id="WP_370874046.1">
    <property type="nucleotide sequence ID" value="NZ_JAUSUC010000056.1"/>
</dbReference>
<dbReference type="EMBL" id="JAUSUC010000056">
    <property type="protein sequence ID" value="MDQ0216536.1"/>
    <property type="molecule type" value="Genomic_DNA"/>
</dbReference>
<organism evidence="1 2">
    <name type="scientific">Oikeobacillus pervagus</name>
    <dbReference type="NCBI Taxonomy" id="1325931"/>
    <lineage>
        <taxon>Bacteria</taxon>
        <taxon>Bacillati</taxon>
        <taxon>Bacillota</taxon>
        <taxon>Bacilli</taxon>
        <taxon>Bacillales</taxon>
        <taxon>Bacillaceae</taxon>
        <taxon>Oikeobacillus</taxon>
    </lineage>
</organism>